<feature type="region of interest" description="Disordered" evidence="1">
    <location>
        <begin position="1"/>
        <end position="20"/>
    </location>
</feature>
<dbReference type="Gene3D" id="2.40.10.220">
    <property type="entry name" value="predicted glycosyltransferase like domains"/>
    <property type="match status" value="1"/>
</dbReference>
<dbReference type="Proteomes" id="UP000199181">
    <property type="component" value="Unassembled WGS sequence"/>
</dbReference>
<accession>A0A1I0D6B1</accession>
<dbReference type="EMBL" id="FOIJ01000002">
    <property type="protein sequence ID" value="SET27725.1"/>
    <property type="molecule type" value="Genomic_DNA"/>
</dbReference>
<reference evidence="4" key="1">
    <citation type="submission" date="2016-10" db="EMBL/GenBank/DDBJ databases">
        <authorList>
            <person name="Varghese N."/>
            <person name="Submissions S."/>
        </authorList>
    </citation>
    <scope>NUCLEOTIDE SEQUENCE [LARGE SCALE GENOMIC DNA]</scope>
    <source>
        <strain evidence="4">DSM 16858</strain>
    </source>
</reference>
<dbReference type="InterPro" id="IPR009875">
    <property type="entry name" value="PilZ_domain"/>
</dbReference>
<evidence type="ECO:0000313" key="4">
    <source>
        <dbReference type="Proteomes" id="UP000199181"/>
    </source>
</evidence>
<dbReference type="SUPFAM" id="SSF141371">
    <property type="entry name" value="PilZ domain-like"/>
    <property type="match status" value="1"/>
</dbReference>
<protein>
    <submittedName>
        <fullName evidence="3">Myxococcus xanthus paralogous domain TIGR02266</fullName>
    </submittedName>
</protein>
<organism evidence="3 4">
    <name type="scientific">Stigmatella erecta</name>
    <dbReference type="NCBI Taxonomy" id="83460"/>
    <lineage>
        <taxon>Bacteria</taxon>
        <taxon>Pseudomonadati</taxon>
        <taxon>Myxococcota</taxon>
        <taxon>Myxococcia</taxon>
        <taxon>Myxococcales</taxon>
        <taxon>Cystobacterineae</taxon>
        <taxon>Archangiaceae</taxon>
        <taxon>Stigmatella</taxon>
    </lineage>
</organism>
<evidence type="ECO:0000256" key="1">
    <source>
        <dbReference type="SAM" id="MobiDB-lite"/>
    </source>
</evidence>
<evidence type="ECO:0000313" key="3">
    <source>
        <dbReference type="EMBL" id="SET27725.1"/>
    </source>
</evidence>
<gene>
    <name evidence="3" type="ORF">SAMN05443639_102401</name>
</gene>
<dbReference type="RefSeq" id="WP_093516634.1">
    <property type="nucleotide sequence ID" value="NZ_FOIJ01000002.1"/>
</dbReference>
<sequence length="121" mass="12907">MAESKISPVSGAEERRESPRVPMRFLVRRAGSEAGFEAYEGDLSLGGCALRGGTLEGGTPVELRLLLPSAPDELKVKGEVLPGTPGEAGGAARVRFLDLSVEEELAIARHLDDLELNRPKL</sequence>
<dbReference type="GO" id="GO:0035438">
    <property type="term" value="F:cyclic-di-GMP binding"/>
    <property type="evidence" value="ECO:0007669"/>
    <property type="project" value="InterPro"/>
</dbReference>
<feature type="domain" description="PilZ" evidence="2">
    <location>
        <begin position="14"/>
        <end position="111"/>
    </location>
</feature>
<name>A0A1I0D6B1_9BACT</name>
<proteinExistence type="predicted"/>
<evidence type="ECO:0000259" key="2">
    <source>
        <dbReference type="Pfam" id="PF07238"/>
    </source>
</evidence>
<dbReference type="Pfam" id="PF07238">
    <property type="entry name" value="PilZ"/>
    <property type="match status" value="1"/>
</dbReference>
<dbReference type="AlphaFoldDB" id="A0A1I0D6B1"/>
<keyword evidence="4" id="KW-1185">Reference proteome</keyword>